<dbReference type="Proteomes" id="UP000186922">
    <property type="component" value="Unassembled WGS sequence"/>
</dbReference>
<name>A0A1D1VYA5_RAMVA</name>
<organism evidence="3 4">
    <name type="scientific">Ramazzottius varieornatus</name>
    <name type="common">Water bear</name>
    <name type="synonym">Tardigrade</name>
    <dbReference type="NCBI Taxonomy" id="947166"/>
    <lineage>
        <taxon>Eukaryota</taxon>
        <taxon>Metazoa</taxon>
        <taxon>Ecdysozoa</taxon>
        <taxon>Tardigrada</taxon>
        <taxon>Eutardigrada</taxon>
        <taxon>Parachela</taxon>
        <taxon>Hypsibioidea</taxon>
        <taxon>Ramazzottiidae</taxon>
        <taxon>Ramazzottius</taxon>
    </lineage>
</organism>
<keyword evidence="4" id="KW-1185">Reference proteome</keyword>
<evidence type="ECO:0000256" key="2">
    <source>
        <dbReference type="SAM" id="SignalP"/>
    </source>
</evidence>
<evidence type="ECO:0000313" key="4">
    <source>
        <dbReference type="Proteomes" id="UP000186922"/>
    </source>
</evidence>
<evidence type="ECO:0000256" key="1">
    <source>
        <dbReference type="SAM" id="MobiDB-lite"/>
    </source>
</evidence>
<feature type="compositionally biased region" description="Basic residues" evidence="1">
    <location>
        <begin position="59"/>
        <end position="70"/>
    </location>
</feature>
<dbReference type="AlphaFoldDB" id="A0A1D1VYA5"/>
<sequence>MSVALLNLLLYPGHLLHLSHSPHTIVKVDRAERFQLPLQTEYVKEQSGAGEDEGSHRDAAKKRQTWKTEK</sequence>
<feature type="chain" id="PRO_5013040244" evidence="2">
    <location>
        <begin position="16"/>
        <end position="70"/>
    </location>
</feature>
<feature type="region of interest" description="Disordered" evidence="1">
    <location>
        <begin position="42"/>
        <end position="70"/>
    </location>
</feature>
<evidence type="ECO:0000313" key="3">
    <source>
        <dbReference type="EMBL" id="GAV04004.1"/>
    </source>
</evidence>
<reference evidence="3 4" key="1">
    <citation type="journal article" date="2016" name="Nat. Commun.">
        <title>Extremotolerant tardigrade genome and improved radiotolerance of human cultured cells by tardigrade-unique protein.</title>
        <authorList>
            <person name="Hashimoto T."/>
            <person name="Horikawa D.D."/>
            <person name="Saito Y."/>
            <person name="Kuwahara H."/>
            <person name="Kozuka-Hata H."/>
            <person name="Shin-I T."/>
            <person name="Minakuchi Y."/>
            <person name="Ohishi K."/>
            <person name="Motoyama A."/>
            <person name="Aizu T."/>
            <person name="Enomoto A."/>
            <person name="Kondo K."/>
            <person name="Tanaka S."/>
            <person name="Hara Y."/>
            <person name="Koshikawa S."/>
            <person name="Sagara H."/>
            <person name="Miura T."/>
            <person name="Yokobori S."/>
            <person name="Miyagawa K."/>
            <person name="Suzuki Y."/>
            <person name="Kubo T."/>
            <person name="Oyama M."/>
            <person name="Kohara Y."/>
            <person name="Fujiyama A."/>
            <person name="Arakawa K."/>
            <person name="Katayama T."/>
            <person name="Toyoda A."/>
            <person name="Kunieda T."/>
        </authorList>
    </citation>
    <scope>NUCLEOTIDE SEQUENCE [LARGE SCALE GENOMIC DNA]</scope>
    <source>
        <strain evidence="3 4">YOKOZUNA-1</strain>
    </source>
</reference>
<feature type="signal peptide" evidence="2">
    <location>
        <begin position="1"/>
        <end position="15"/>
    </location>
</feature>
<keyword evidence="2" id="KW-0732">Signal</keyword>
<gene>
    <name evidence="3" type="primary">RvY_14352-1</name>
    <name evidence="3" type="synonym">RvY_14352.1</name>
    <name evidence="3" type="ORF">RvY_14352</name>
</gene>
<accession>A0A1D1VYA5</accession>
<protein>
    <submittedName>
        <fullName evidence="3">Uncharacterized protein</fullName>
    </submittedName>
</protein>
<dbReference type="EMBL" id="BDGG01000010">
    <property type="protein sequence ID" value="GAV04004.1"/>
    <property type="molecule type" value="Genomic_DNA"/>
</dbReference>
<proteinExistence type="predicted"/>
<comment type="caution">
    <text evidence="3">The sequence shown here is derived from an EMBL/GenBank/DDBJ whole genome shotgun (WGS) entry which is preliminary data.</text>
</comment>